<sequence>MNEYRNKHIKCFNPSTEDRSLYAKQRIYHYTSPRGLYAILDNSTIRFTDCQFLNDKSEYTHIKKPLIKAFEEIKSDLHNDLETSVMDLLSNNFEQDDIKLEGKSSKQSLQSIKKRYYVFCSSTAQDSLGMWNYYVKGGNYQGYNIGLSISKLLDCFSTIKNPEIDVFYGKVIYKERDQINLLKDLLLKADQDLEDKLSKAKSSEDISLSEQEVIGEVLTFIENYRLFFKDEAFNNEKEYRFVIKLPLEFTPNTSDPISIGFDVKNGVFTPFCVLSISKENTIDSIMLSPMLESELAEQGLKRYLKLKGFSSITIEQSKVPIRY</sequence>
<name>A0ABS1TKK2_9CLOT</name>
<evidence type="ECO:0000313" key="2">
    <source>
        <dbReference type="Proteomes" id="UP000632377"/>
    </source>
</evidence>
<dbReference type="Proteomes" id="UP000632377">
    <property type="component" value="Unassembled WGS sequence"/>
</dbReference>
<accession>A0ABS1TKK2</accession>
<gene>
    <name evidence="1" type="ORF">JK636_22600</name>
</gene>
<dbReference type="EMBL" id="JAESWC010000023">
    <property type="protein sequence ID" value="MBL4938498.1"/>
    <property type="molecule type" value="Genomic_DNA"/>
</dbReference>
<dbReference type="Pfam" id="PF11185">
    <property type="entry name" value="DUF2971"/>
    <property type="match status" value="1"/>
</dbReference>
<evidence type="ECO:0000313" key="1">
    <source>
        <dbReference type="EMBL" id="MBL4938498.1"/>
    </source>
</evidence>
<proteinExistence type="predicted"/>
<comment type="caution">
    <text evidence="1">The sequence shown here is derived from an EMBL/GenBank/DDBJ whole genome shotgun (WGS) entry which is preliminary data.</text>
</comment>
<protein>
    <submittedName>
        <fullName evidence="1">DUF2971 domain-containing protein</fullName>
    </submittedName>
</protein>
<keyword evidence="2" id="KW-1185">Reference proteome</keyword>
<organism evidence="1 2">
    <name type="scientific">Clostridium rhizosphaerae</name>
    <dbReference type="NCBI Taxonomy" id="2803861"/>
    <lineage>
        <taxon>Bacteria</taxon>
        <taxon>Bacillati</taxon>
        <taxon>Bacillota</taxon>
        <taxon>Clostridia</taxon>
        <taxon>Eubacteriales</taxon>
        <taxon>Clostridiaceae</taxon>
        <taxon>Clostridium</taxon>
    </lineage>
</organism>
<dbReference type="InterPro" id="IPR021352">
    <property type="entry name" value="DUF2971"/>
</dbReference>
<reference evidence="1 2" key="1">
    <citation type="submission" date="2021-01" db="EMBL/GenBank/DDBJ databases">
        <title>Genome public.</title>
        <authorList>
            <person name="Liu C."/>
            <person name="Sun Q."/>
        </authorList>
    </citation>
    <scope>NUCLEOTIDE SEQUENCE [LARGE SCALE GENOMIC DNA]</scope>
    <source>
        <strain evidence="1 2">YIM B02515</strain>
    </source>
</reference>
<dbReference type="RefSeq" id="WP_202751261.1">
    <property type="nucleotide sequence ID" value="NZ_JAESWC010000023.1"/>
</dbReference>